<reference evidence="2" key="2">
    <citation type="submission" date="2012-05" db="EMBL/GenBank/DDBJ databases">
        <title>The Genome Annotation of Fusarium oxysporum II5.</title>
        <authorList>
            <consortium name="The Broad Institute Genomics Platform"/>
            <person name="Ma L.-J."/>
            <person name="Corby-Kistler H."/>
            <person name="Broz K."/>
            <person name="Gale L.R."/>
            <person name="Jonkers W."/>
            <person name="O'Donnell K."/>
            <person name="Ploetz R."/>
            <person name="Steinberg C."/>
            <person name="Schwartz D.C."/>
            <person name="VanEtten H."/>
            <person name="Zhou S."/>
            <person name="Young S.K."/>
            <person name="Zeng Q."/>
            <person name="Gargeya S."/>
            <person name="Fitzgerald M."/>
            <person name="Abouelleil A."/>
            <person name="Alvarado L."/>
            <person name="Chapman S.B."/>
            <person name="Gainer-Dewar J."/>
            <person name="Goldberg J."/>
            <person name="Griggs A."/>
            <person name="Gujja S."/>
            <person name="Hansen M."/>
            <person name="Howarth C."/>
            <person name="Imamovic A."/>
            <person name="Ireland A."/>
            <person name="Larimer J."/>
            <person name="McCowan C."/>
            <person name="Murphy C."/>
            <person name="Pearson M."/>
            <person name="Poon T.W."/>
            <person name="Priest M."/>
            <person name="Roberts A."/>
            <person name="Saif S."/>
            <person name="Shea T."/>
            <person name="Sykes S."/>
            <person name="Wortman J."/>
            <person name="Nusbaum C."/>
            <person name="Birren B."/>
        </authorList>
    </citation>
    <scope>NUCLEOTIDE SEQUENCE</scope>
    <source>
        <strain evidence="2">54006</strain>
    </source>
</reference>
<dbReference type="EMBL" id="JH658278">
    <property type="protein sequence ID" value="EXM03562.1"/>
    <property type="molecule type" value="Genomic_DNA"/>
</dbReference>
<proteinExistence type="predicted"/>
<dbReference type="GeneID" id="42030447"/>
<evidence type="ECO:0000313" key="2">
    <source>
        <dbReference type="EMBL" id="EXM03562.1"/>
    </source>
</evidence>
<evidence type="ECO:0000256" key="1">
    <source>
        <dbReference type="SAM" id="MobiDB-lite"/>
    </source>
</evidence>
<feature type="region of interest" description="Disordered" evidence="1">
    <location>
        <begin position="71"/>
        <end position="93"/>
    </location>
</feature>
<gene>
    <name evidence="2" type="ORF">FOIG_05272</name>
</gene>
<name>X0K490_FUSO5</name>
<dbReference type="HOGENOM" id="CLU_2399766_0_0_1"/>
<reference evidence="2" key="1">
    <citation type="submission" date="2011-11" db="EMBL/GenBank/DDBJ databases">
        <title>The Genome Sequence of Fusarium oxysporum II5.</title>
        <authorList>
            <consortium name="The Broad Institute Genome Sequencing Platform"/>
            <person name="Ma L.-J."/>
            <person name="Gale L.R."/>
            <person name="Schwartz D.C."/>
            <person name="Zhou S."/>
            <person name="Corby-Kistler H."/>
            <person name="Young S.K."/>
            <person name="Zeng Q."/>
            <person name="Gargeya S."/>
            <person name="Fitzgerald M."/>
            <person name="Haas B."/>
            <person name="Abouelleil A."/>
            <person name="Alvarado L."/>
            <person name="Arachchi H.M."/>
            <person name="Berlin A."/>
            <person name="Brown A."/>
            <person name="Chapman S.B."/>
            <person name="Chen Z."/>
            <person name="Dunbar C."/>
            <person name="Freedman E."/>
            <person name="Gearin G."/>
            <person name="Goldberg J."/>
            <person name="Griggs A."/>
            <person name="Gujja S."/>
            <person name="Heiman D."/>
            <person name="Howarth C."/>
            <person name="Larson L."/>
            <person name="Lui A."/>
            <person name="MacDonald P.J.P."/>
            <person name="Montmayeur A."/>
            <person name="Murphy C."/>
            <person name="Neiman D."/>
            <person name="Pearson M."/>
            <person name="Priest M."/>
            <person name="Roberts A."/>
            <person name="Saif S."/>
            <person name="Shea T."/>
            <person name="Shenoy N."/>
            <person name="Sisk P."/>
            <person name="Stolte C."/>
            <person name="Sykes S."/>
            <person name="Wortman J."/>
            <person name="Nusbaum C."/>
            <person name="Birren B."/>
        </authorList>
    </citation>
    <scope>NUCLEOTIDE SEQUENCE [LARGE SCALE GENOMIC DNA]</scope>
    <source>
        <strain evidence="2">54006</strain>
    </source>
</reference>
<accession>X0K490</accession>
<dbReference type="RefSeq" id="XP_031065651.1">
    <property type="nucleotide sequence ID" value="XM_031203822.1"/>
</dbReference>
<dbReference type="VEuPathDB" id="FungiDB:FOIG_05272"/>
<protein>
    <submittedName>
        <fullName evidence="2">Uncharacterized protein</fullName>
    </submittedName>
</protein>
<dbReference type="AlphaFoldDB" id="X0K490"/>
<dbReference type="Proteomes" id="UP000030685">
    <property type="component" value="Unassembled WGS sequence"/>
</dbReference>
<organism evidence="2">
    <name type="scientific">Fusarium odoratissimum (strain NRRL 54006)</name>
    <dbReference type="NCBI Taxonomy" id="1089451"/>
    <lineage>
        <taxon>Eukaryota</taxon>
        <taxon>Fungi</taxon>
        <taxon>Dikarya</taxon>
        <taxon>Ascomycota</taxon>
        <taxon>Pezizomycotina</taxon>
        <taxon>Sordariomycetes</taxon>
        <taxon>Hypocreomycetidae</taxon>
        <taxon>Hypocreales</taxon>
        <taxon>Nectriaceae</taxon>
        <taxon>Fusarium</taxon>
        <taxon>Fusarium oxysporum species complex</taxon>
        <taxon>Fusarium oxysporum f. sp. cubense (strain race 4)</taxon>
    </lineage>
</organism>
<sequence length="93" mass="10115">MIRDYSNRQLGYANDKIPTITGIMKQLSGDPTNDFLKFGFMPQRVARDMLWESGGGQGTTPLTQRVDADNQVIKDPPSGHGCTGTDPSISKAT</sequence>